<gene>
    <name evidence="12" type="ORF">PHYEVI_LOCUS3338</name>
</gene>
<dbReference type="CDD" id="cd15291">
    <property type="entry name" value="7tmC_GABA-B-R1"/>
    <property type="match status" value="1"/>
</dbReference>
<feature type="transmembrane region" description="Helical" evidence="10">
    <location>
        <begin position="723"/>
        <end position="743"/>
    </location>
</feature>
<keyword evidence="9" id="KW-0175">Coiled coil</keyword>
<dbReference type="GO" id="GO:0007214">
    <property type="term" value="P:gamma-aminobutyric acid signaling pathway"/>
    <property type="evidence" value="ECO:0007669"/>
    <property type="project" value="TreeGrafter"/>
</dbReference>
<dbReference type="GO" id="GO:0004965">
    <property type="term" value="F:G protein-coupled GABA receptor activity"/>
    <property type="evidence" value="ECO:0007669"/>
    <property type="project" value="InterPro"/>
</dbReference>
<name>A0A9N9TL81_PHYSR</name>
<dbReference type="EMBL" id="OU900105">
    <property type="protein sequence ID" value="CAG9856927.1"/>
    <property type="molecule type" value="Genomic_DNA"/>
</dbReference>
<keyword evidence="13" id="KW-1185">Reference proteome</keyword>
<evidence type="ECO:0000256" key="2">
    <source>
        <dbReference type="ARBA" id="ARBA00022692"/>
    </source>
</evidence>
<dbReference type="InterPro" id="IPR017978">
    <property type="entry name" value="GPCR_3_C"/>
</dbReference>
<dbReference type="PANTHER" id="PTHR10519">
    <property type="entry name" value="GABA-B RECEPTOR"/>
    <property type="match status" value="1"/>
</dbReference>
<dbReference type="PRINTS" id="PR01176">
    <property type="entry name" value="GABABRECEPTR"/>
</dbReference>
<evidence type="ECO:0000256" key="7">
    <source>
        <dbReference type="ARBA" id="ARBA00023180"/>
    </source>
</evidence>
<evidence type="ECO:0000256" key="6">
    <source>
        <dbReference type="ARBA" id="ARBA00023170"/>
    </source>
</evidence>
<dbReference type="InterPro" id="IPR001828">
    <property type="entry name" value="ANF_lig-bd_rcpt"/>
</dbReference>
<keyword evidence="7" id="KW-0325">Glycoprotein</keyword>
<evidence type="ECO:0000313" key="13">
    <source>
        <dbReference type="Proteomes" id="UP001153712"/>
    </source>
</evidence>
<feature type="transmembrane region" description="Helical" evidence="10">
    <location>
        <begin position="476"/>
        <end position="502"/>
    </location>
</feature>
<feature type="transmembrane region" description="Helical" evidence="10">
    <location>
        <begin position="657"/>
        <end position="678"/>
    </location>
</feature>
<keyword evidence="8" id="KW-0807">Transducer</keyword>
<evidence type="ECO:0000256" key="4">
    <source>
        <dbReference type="ARBA" id="ARBA00023040"/>
    </source>
</evidence>
<sequence>MYLPRCFDNAPLKLLAILCISFDLGGGKRSSYTSTKTEYGDGGNVLHIGGIFPIAGEGGWQGGQACMPAANLALEDVNTRKDLLPGYVLKLHSNDSECEPGLGASVMYNLLYNQPTKLMLLAGCSTVCTTVAEAAKMWNLVVLCYGASSPALSDRNRFPTLFRTHPSATVHNPTRIKLMKKFNWSRISILQQAEEVFISTVEDLEKRCMEAGIEIVTRQSFLSDPTDAVRNLRRQDSRIVVGLFYVVAARRVLCELYKQNLYGKQYTWFFIGWYEDNWFEIMIEKEGIECTVEQMRTAAEGHITTEALMWNQNRNERTISGMTSEDFRLRLNEVLRREGYDIANQRYPEGYQEAPLAYDAVWSVALAFNKTMDRLHKYGKSLKDFNYNNKEIADDIYSAINSTQFLGVSGFVAFSSQGDRIALTQIEQVINGSYVVLGYYDTQADNLTWFGREVWQGGKVPQDRTIIRRVLRTVSLPLFICMCIISSIGILVAAGLIAFNIWNKHRRVIQSSHPVCNTIMLIGIIVCLAAVFLLGLDGRFVSPESFPIICQTKAWVLSTGFTLSFGAMFSKVWRVHRLTTKAKSDPKVRMKKVQPWKLYSMVSGLLMIDFVIMFTWQLSDPLQRRIEIFPLEAPVSALDDAQIRPELEHCESQNNNVWLSVMCAYKGLVLIFGLFLAYETRSMKVKQINDSRYVGMSIYNVVILCLITAPVIMVIGSQQDASYTFVALAIVFCCFLSMALIFVPKVIEVIRHPKDKAESKYNPDPGLSKEEEEKYQKLLSENEDLQRLIAQKEEKIKLLKERIAEKETGGKGGLTTPSTITQGKDCLIVADFITDAGTSDSAFGGGHSIYTRSSRCSQSDIEFSESYL</sequence>
<dbReference type="CDD" id="cd06366">
    <property type="entry name" value="PBP1_GABAb_receptor"/>
    <property type="match status" value="1"/>
</dbReference>
<keyword evidence="4" id="KW-0297">G-protein coupled receptor</keyword>
<dbReference type="Proteomes" id="UP001153712">
    <property type="component" value="Chromosome 12"/>
</dbReference>
<dbReference type="InterPro" id="IPR002456">
    <property type="entry name" value="GPCR_3_GABA_rcpt_B1"/>
</dbReference>
<dbReference type="GO" id="GO:0038039">
    <property type="term" value="C:G protein-coupled receptor heterodimeric complex"/>
    <property type="evidence" value="ECO:0007669"/>
    <property type="project" value="TreeGrafter"/>
</dbReference>
<feature type="transmembrane region" description="Helical" evidence="10">
    <location>
        <begin position="554"/>
        <end position="575"/>
    </location>
</feature>
<evidence type="ECO:0000259" key="11">
    <source>
        <dbReference type="PROSITE" id="PS50259"/>
    </source>
</evidence>
<evidence type="ECO:0000256" key="5">
    <source>
        <dbReference type="ARBA" id="ARBA00023136"/>
    </source>
</evidence>
<dbReference type="InterPro" id="IPR002455">
    <property type="entry name" value="GPCR3_GABA-B"/>
</dbReference>
<dbReference type="Gene3D" id="3.40.50.2300">
    <property type="match status" value="2"/>
</dbReference>
<keyword evidence="2 10" id="KW-0812">Transmembrane</keyword>
<reference evidence="12" key="1">
    <citation type="submission" date="2022-01" db="EMBL/GenBank/DDBJ databases">
        <authorList>
            <person name="King R."/>
        </authorList>
    </citation>
    <scope>NUCLEOTIDE SEQUENCE</scope>
</reference>
<organism evidence="12 13">
    <name type="scientific">Phyllotreta striolata</name>
    <name type="common">Striped flea beetle</name>
    <name type="synonym">Crioceris striolata</name>
    <dbReference type="NCBI Taxonomy" id="444603"/>
    <lineage>
        <taxon>Eukaryota</taxon>
        <taxon>Metazoa</taxon>
        <taxon>Ecdysozoa</taxon>
        <taxon>Arthropoda</taxon>
        <taxon>Hexapoda</taxon>
        <taxon>Insecta</taxon>
        <taxon>Pterygota</taxon>
        <taxon>Neoptera</taxon>
        <taxon>Endopterygota</taxon>
        <taxon>Coleoptera</taxon>
        <taxon>Polyphaga</taxon>
        <taxon>Cucujiformia</taxon>
        <taxon>Chrysomeloidea</taxon>
        <taxon>Chrysomelidae</taxon>
        <taxon>Galerucinae</taxon>
        <taxon>Alticini</taxon>
        <taxon>Phyllotreta</taxon>
    </lineage>
</organism>
<feature type="transmembrane region" description="Helical" evidence="10">
    <location>
        <begin position="596"/>
        <end position="616"/>
    </location>
</feature>
<dbReference type="PRINTS" id="PR01177">
    <property type="entry name" value="GABAB1RECPTR"/>
</dbReference>
<dbReference type="FunFam" id="3.40.50.2300:FF:000056">
    <property type="entry name" value="Gamma-aminobutyric acid type B receptor subunit 1"/>
    <property type="match status" value="1"/>
</dbReference>
<evidence type="ECO:0000256" key="10">
    <source>
        <dbReference type="SAM" id="Phobius"/>
    </source>
</evidence>
<dbReference type="SUPFAM" id="SSF53822">
    <property type="entry name" value="Periplasmic binding protein-like I"/>
    <property type="match status" value="1"/>
</dbReference>
<dbReference type="InterPro" id="IPR028082">
    <property type="entry name" value="Peripla_BP_I"/>
</dbReference>
<feature type="transmembrane region" description="Helical" evidence="10">
    <location>
        <begin position="514"/>
        <end position="534"/>
    </location>
</feature>
<dbReference type="Pfam" id="PF01094">
    <property type="entry name" value="ANF_receptor"/>
    <property type="match status" value="1"/>
</dbReference>
<keyword evidence="6" id="KW-0675">Receptor</keyword>
<evidence type="ECO:0000313" key="12">
    <source>
        <dbReference type="EMBL" id="CAG9856927.1"/>
    </source>
</evidence>
<evidence type="ECO:0000256" key="1">
    <source>
        <dbReference type="ARBA" id="ARBA00004141"/>
    </source>
</evidence>
<evidence type="ECO:0000256" key="3">
    <source>
        <dbReference type="ARBA" id="ARBA00022989"/>
    </source>
</evidence>
<feature type="transmembrane region" description="Helical" evidence="10">
    <location>
        <begin position="698"/>
        <end position="717"/>
    </location>
</feature>
<protein>
    <recommendedName>
        <fullName evidence="11">G-protein coupled receptors family 3 profile domain-containing protein</fullName>
    </recommendedName>
</protein>
<proteinExistence type="predicted"/>
<accession>A0A9N9TL81</accession>
<feature type="coiled-coil region" evidence="9">
    <location>
        <begin position="768"/>
        <end position="809"/>
    </location>
</feature>
<evidence type="ECO:0000256" key="8">
    <source>
        <dbReference type="ARBA" id="ARBA00023224"/>
    </source>
</evidence>
<dbReference type="Pfam" id="PF00003">
    <property type="entry name" value="7tm_3"/>
    <property type="match status" value="1"/>
</dbReference>
<dbReference type="AlphaFoldDB" id="A0A9N9TL81"/>
<dbReference type="OrthoDB" id="17569at2759"/>
<dbReference type="PANTHER" id="PTHR10519:SF77">
    <property type="entry name" value="GAMMA-AMINOBUTYRIC ACID TYPE B RECEPTOR SUBUNIT 1"/>
    <property type="match status" value="1"/>
</dbReference>
<comment type="subcellular location">
    <subcellularLocation>
        <location evidence="1">Membrane</location>
        <topology evidence="1">Multi-pass membrane protein</topology>
    </subcellularLocation>
</comment>
<keyword evidence="3 10" id="KW-1133">Transmembrane helix</keyword>
<feature type="domain" description="G-protein coupled receptors family 3 profile" evidence="11">
    <location>
        <begin position="485"/>
        <end position="765"/>
    </location>
</feature>
<keyword evidence="5 10" id="KW-0472">Membrane</keyword>
<evidence type="ECO:0000256" key="9">
    <source>
        <dbReference type="SAM" id="Coils"/>
    </source>
</evidence>
<dbReference type="PROSITE" id="PS50259">
    <property type="entry name" value="G_PROTEIN_RECEP_F3_4"/>
    <property type="match status" value="1"/>
</dbReference>